<evidence type="ECO:0000313" key="3">
    <source>
        <dbReference type="Proteomes" id="UP001328107"/>
    </source>
</evidence>
<dbReference type="EMBL" id="BTRK01000002">
    <property type="protein sequence ID" value="GMR38487.1"/>
    <property type="molecule type" value="Genomic_DNA"/>
</dbReference>
<evidence type="ECO:0000313" key="2">
    <source>
        <dbReference type="EMBL" id="GMR38487.1"/>
    </source>
</evidence>
<evidence type="ECO:0000256" key="1">
    <source>
        <dbReference type="SAM" id="MobiDB-lite"/>
    </source>
</evidence>
<organism evidence="2 3">
    <name type="scientific">Pristionchus mayeri</name>
    <dbReference type="NCBI Taxonomy" id="1317129"/>
    <lineage>
        <taxon>Eukaryota</taxon>
        <taxon>Metazoa</taxon>
        <taxon>Ecdysozoa</taxon>
        <taxon>Nematoda</taxon>
        <taxon>Chromadorea</taxon>
        <taxon>Rhabditida</taxon>
        <taxon>Rhabditina</taxon>
        <taxon>Diplogasteromorpha</taxon>
        <taxon>Diplogasteroidea</taxon>
        <taxon>Neodiplogasteridae</taxon>
        <taxon>Pristionchus</taxon>
    </lineage>
</organism>
<feature type="non-terminal residue" evidence="2">
    <location>
        <position position="1"/>
    </location>
</feature>
<keyword evidence="3" id="KW-1185">Reference proteome</keyword>
<accession>A0AAN4ZI79</accession>
<dbReference type="Proteomes" id="UP001328107">
    <property type="component" value="Unassembled WGS sequence"/>
</dbReference>
<proteinExistence type="predicted"/>
<reference evidence="3" key="1">
    <citation type="submission" date="2022-10" db="EMBL/GenBank/DDBJ databases">
        <title>Genome assembly of Pristionchus species.</title>
        <authorList>
            <person name="Yoshida K."/>
            <person name="Sommer R.J."/>
        </authorList>
    </citation>
    <scope>NUCLEOTIDE SEQUENCE [LARGE SCALE GENOMIC DNA]</scope>
    <source>
        <strain evidence="3">RS5460</strain>
    </source>
</reference>
<protein>
    <submittedName>
        <fullName evidence="2">Uncharacterized protein</fullName>
    </submittedName>
</protein>
<feature type="non-terminal residue" evidence="2">
    <location>
        <position position="128"/>
    </location>
</feature>
<comment type="caution">
    <text evidence="2">The sequence shown here is derived from an EMBL/GenBank/DDBJ whole genome shotgun (WGS) entry which is preliminary data.</text>
</comment>
<gene>
    <name evidence="2" type="ORF">PMAYCL1PPCAC_08682</name>
</gene>
<sequence length="128" mass="14920">NAVYRLMNFKLHMENIMTERTLAQTSDNLSDDPLRDLLRGLCDSLETSMEWLNERNMKMKTATEMHAHQMAGKCNSEVQESAGRGHNNSDDNAIEDECSRREQRKNKESRKNNEELRLPFICKKCGER</sequence>
<name>A0AAN4ZI79_9BILA</name>
<dbReference type="AlphaFoldDB" id="A0AAN4ZI79"/>
<feature type="compositionally biased region" description="Basic and acidic residues" evidence="1">
    <location>
        <begin position="97"/>
        <end position="113"/>
    </location>
</feature>
<feature type="region of interest" description="Disordered" evidence="1">
    <location>
        <begin position="65"/>
        <end position="113"/>
    </location>
</feature>